<comment type="subcellular location">
    <subcellularLocation>
        <location evidence="1">Cytoplasm</location>
    </subcellularLocation>
</comment>
<dbReference type="InterPro" id="IPR036305">
    <property type="entry name" value="RGS_sf"/>
</dbReference>
<dbReference type="SUPFAM" id="SSF48097">
    <property type="entry name" value="Regulator of G-protein signaling, RGS"/>
    <property type="match status" value="1"/>
</dbReference>
<dbReference type="GO" id="GO:0060090">
    <property type="term" value="F:molecular adaptor activity"/>
    <property type="evidence" value="ECO:0007669"/>
    <property type="project" value="TreeGrafter"/>
</dbReference>
<protein>
    <submittedName>
        <fullName evidence="6">RGS domain-containing protein</fullName>
    </submittedName>
</protein>
<feature type="region of interest" description="Disordered" evidence="3">
    <location>
        <begin position="139"/>
        <end position="170"/>
    </location>
</feature>
<dbReference type="GO" id="GO:0005634">
    <property type="term" value="C:nucleus"/>
    <property type="evidence" value="ECO:0007669"/>
    <property type="project" value="TreeGrafter"/>
</dbReference>
<dbReference type="GO" id="GO:0008013">
    <property type="term" value="F:beta-catenin binding"/>
    <property type="evidence" value="ECO:0007669"/>
    <property type="project" value="TreeGrafter"/>
</dbReference>
<accession>A0A915CVG6</accession>
<feature type="compositionally biased region" description="Basic and acidic residues" evidence="3">
    <location>
        <begin position="185"/>
        <end position="197"/>
    </location>
</feature>
<evidence type="ECO:0000259" key="4">
    <source>
        <dbReference type="Pfam" id="PF00615"/>
    </source>
</evidence>
<evidence type="ECO:0000256" key="1">
    <source>
        <dbReference type="ARBA" id="ARBA00004496"/>
    </source>
</evidence>
<dbReference type="GO" id="GO:0005737">
    <property type="term" value="C:cytoplasm"/>
    <property type="evidence" value="ECO:0007669"/>
    <property type="project" value="UniProtKB-SubCell"/>
</dbReference>
<reference evidence="6" key="1">
    <citation type="submission" date="2022-11" db="UniProtKB">
        <authorList>
            <consortium name="WormBaseParasite"/>
        </authorList>
    </citation>
    <scope>IDENTIFICATION</scope>
</reference>
<dbReference type="PANTHER" id="PTHR46102">
    <property type="entry name" value="AXIN"/>
    <property type="match status" value="1"/>
</dbReference>
<dbReference type="AlphaFoldDB" id="A0A915CVG6"/>
<dbReference type="InterPro" id="IPR044926">
    <property type="entry name" value="RGS_subdomain_2"/>
</dbReference>
<evidence type="ECO:0000256" key="3">
    <source>
        <dbReference type="SAM" id="MobiDB-lite"/>
    </source>
</evidence>
<dbReference type="WBParaSite" id="jg1308">
    <property type="protein sequence ID" value="jg1308"/>
    <property type="gene ID" value="jg1308"/>
</dbReference>
<dbReference type="GO" id="GO:0030877">
    <property type="term" value="C:beta-catenin destruction complex"/>
    <property type="evidence" value="ECO:0007669"/>
    <property type="project" value="TreeGrafter"/>
</dbReference>
<name>A0A915CVG6_9BILA</name>
<dbReference type="Pfam" id="PF00615">
    <property type="entry name" value="RGS"/>
    <property type="match status" value="1"/>
</dbReference>
<dbReference type="PANTHER" id="PTHR46102:SF2">
    <property type="entry name" value="AXIN"/>
    <property type="match status" value="1"/>
</dbReference>
<dbReference type="InterPro" id="IPR016137">
    <property type="entry name" value="RGS"/>
</dbReference>
<dbReference type="Proteomes" id="UP000887574">
    <property type="component" value="Unplaced"/>
</dbReference>
<feature type="domain" description="RGS" evidence="4">
    <location>
        <begin position="21"/>
        <end position="123"/>
    </location>
</feature>
<dbReference type="GO" id="GO:0005886">
    <property type="term" value="C:plasma membrane"/>
    <property type="evidence" value="ECO:0007669"/>
    <property type="project" value="TreeGrafter"/>
</dbReference>
<feature type="compositionally biased region" description="Polar residues" evidence="3">
    <location>
        <begin position="146"/>
        <end position="158"/>
    </location>
</feature>
<organism evidence="5 6">
    <name type="scientific">Ditylenchus dipsaci</name>
    <dbReference type="NCBI Taxonomy" id="166011"/>
    <lineage>
        <taxon>Eukaryota</taxon>
        <taxon>Metazoa</taxon>
        <taxon>Ecdysozoa</taxon>
        <taxon>Nematoda</taxon>
        <taxon>Chromadorea</taxon>
        <taxon>Rhabditida</taxon>
        <taxon>Tylenchina</taxon>
        <taxon>Tylenchomorpha</taxon>
        <taxon>Sphaerularioidea</taxon>
        <taxon>Anguinidae</taxon>
        <taxon>Anguininae</taxon>
        <taxon>Ditylenchus</taxon>
    </lineage>
</organism>
<feature type="region of interest" description="Disordered" evidence="3">
    <location>
        <begin position="182"/>
        <end position="205"/>
    </location>
</feature>
<dbReference type="GO" id="GO:0090090">
    <property type="term" value="P:negative regulation of canonical Wnt signaling pathway"/>
    <property type="evidence" value="ECO:0007669"/>
    <property type="project" value="InterPro"/>
</dbReference>
<keyword evidence="2" id="KW-0963">Cytoplasm</keyword>
<dbReference type="GO" id="GO:0048468">
    <property type="term" value="P:cell development"/>
    <property type="evidence" value="ECO:0007669"/>
    <property type="project" value="TreeGrafter"/>
</dbReference>
<dbReference type="Gene3D" id="1.10.167.10">
    <property type="entry name" value="Regulator of G-protein Signalling 4, domain 2"/>
    <property type="match status" value="1"/>
</dbReference>
<dbReference type="GO" id="GO:0031625">
    <property type="term" value="F:ubiquitin protein ligase binding"/>
    <property type="evidence" value="ECO:0007669"/>
    <property type="project" value="TreeGrafter"/>
</dbReference>
<keyword evidence="5" id="KW-1185">Reference proteome</keyword>
<sequence>MFHYPQHPHLNTSERNWSERLENVLNDYDALNLFKSWMGVDEDSSEHPIRLHFAIIAYKDMVDKKDPRCLQLAKDIYNKFLRQKIGLCAFVEPPVRESIGRKMRQLGNGGKLAKQHALFVSSQEFLDFFNSSLTLQDIPEGGNGTGQHASTSKNVSGQRKSRRCHGEVGTGAAVPRLTATSLMRSQRDRETALDRAQSRKCSNQCSSTPTLAMRLPLRTIQLSPPHFPVMLMANKTTLATLFRMTREEHRRVNPVLANFPRPDPPAVSSANQFRHDIEEGEGNLQRC</sequence>
<evidence type="ECO:0000256" key="2">
    <source>
        <dbReference type="ARBA" id="ARBA00022490"/>
    </source>
</evidence>
<dbReference type="GO" id="GO:0019901">
    <property type="term" value="F:protein kinase binding"/>
    <property type="evidence" value="ECO:0007669"/>
    <property type="project" value="TreeGrafter"/>
</dbReference>
<evidence type="ECO:0000313" key="5">
    <source>
        <dbReference type="Proteomes" id="UP000887574"/>
    </source>
</evidence>
<proteinExistence type="predicted"/>
<dbReference type="GO" id="GO:0032436">
    <property type="term" value="P:positive regulation of proteasomal ubiquitin-dependent protein catabolic process"/>
    <property type="evidence" value="ECO:0007669"/>
    <property type="project" value="TreeGrafter"/>
</dbReference>
<dbReference type="InterPro" id="IPR043581">
    <property type="entry name" value="Axin-like"/>
</dbReference>
<evidence type="ECO:0000313" key="6">
    <source>
        <dbReference type="WBParaSite" id="jg1308"/>
    </source>
</evidence>